<name>A0A243RV31_9ACTN</name>
<dbReference type="RefSeq" id="WP_086568538.1">
    <property type="nucleotide sequence ID" value="NZ_NGFP01000012.1"/>
</dbReference>
<accession>A0A243RV31</accession>
<comment type="caution">
    <text evidence="1">The sequence shown here is derived from an EMBL/GenBank/DDBJ whole genome shotgun (WGS) entry which is preliminary data.</text>
</comment>
<proteinExistence type="predicted"/>
<keyword evidence="2" id="KW-1185">Reference proteome</keyword>
<sequence>MVPAAEEERPLRFSGRLVVNPAAPELDGLDRSLGIHSGFAVDVCSLTPAAAPEHRKMDGEDLASVTFGVQSDPDAG</sequence>
<dbReference type="AlphaFoldDB" id="A0A243RV31"/>
<dbReference type="Proteomes" id="UP000194761">
    <property type="component" value="Unassembled WGS sequence"/>
</dbReference>
<evidence type="ECO:0000313" key="1">
    <source>
        <dbReference type="EMBL" id="OUC99067.1"/>
    </source>
</evidence>
<evidence type="ECO:0000313" key="2">
    <source>
        <dbReference type="Proteomes" id="UP000194761"/>
    </source>
</evidence>
<reference evidence="1 2" key="1">
    <citation type="submission" date="2017-05" db="EMBL/GenBank/DDBJ databases">
        <title>Biotechnological potential of actinobacteria isolated from South African environments.</title>
        <authorList>
            <person name="Le Roes-Hill M."/>
            <person name="Prins A."/>
            <person name="Durrell K.A."/>
        </authorList>
    </citation>
    <scope>NUCLEOTIDE SEQUENCE [LARGE SCALE GENOMIC DNA]</scope>
    <source>
        <strain evidence="1">M26</strain>
    </source>
</reference>
<protein>
    <submittedName>
        <fullName evidence="1">Uncharacterized protein</fullName>
    </submittedName>
</protein>
<organism evidence="1 2">
    <name type="scientific">Streptosporangium minutum</name>
    <dbReference type="NCBI Taxonomy" id="569862"/>
    <lineage>
        <taxon>Bacteria</taxon>
        <taxon>Bacillati</taxon>
        <taxon>Actinomycetota</taxon>
        <taxon>Actinomycetes</taxon>
        <taxon>Streptosporangiales</taxon>
        <taxon>Streptosporangiaceae</taxon>
        <taxon>Streptosporangium</taxon>
    </lineage>
</organism>
<gene>
    <name evidence="1" type="ORF">CA984_04700</name>
</gene>
<dbReference type="EMBL" id="NGFP01000012">
    <property type="protein sequence ID" value="OUC99067.1"/>
    <property type="molecule type" value="Genomic_DNA"/>
</dbReference>